<dbReference type="RefSeq" id="XP_040763036.1">
    <property type="nucleotide sequence ID" value="XM_040901687.1"/>
</dbReference>
<dbReference type="EMBL" id="KV427631">
    <property type="protein sequence ID" value="KZT05296.1"/>
    <property type="molecule type" value="Genomic_DNA"/>
</dbReference>
<name>A0A165DNV4_9APHY</name>
<protein>
    <submittedName>
        <fullName evidence="1">Uncharacterized protein</fullName>
    </submittedName>
</protein>
<keyword evidence="2" id="KW-1185">Reference proteome</keyword>
<dbReference type="InParanoid" id="A0A165DNV4"/>
<organism evidence="1 2">
    <name type="scientific">Laetiporus sulphureus 93-53</name>
    <dbReference type="NCBI Taxonomy" id="1314785"/>
    <lineage>
        <taxon>Eukaryota</taxon>
        <taxon>Fungi</taxon>
        <taxon>Dikarya</taxon>
        <taxon>Basidiomycota</taxon>
        <taxon>Agaricomycotina</taxon>
        <taxon>Agaricomycetes</taxon>
        <taxon>Polyporales</taxon>
        <taxon>Laetiporus</taxon>
    </lineage>
</organism>
<reference evidence="1 2" key="1">
    <citation type="journal article" date="2016" name="Mol. Biol. Evol.">
        <title>Comparative Genomics of Early-Diverging Mushroom-Forming Fungi Provides Insights into the Origins of Lignocellulose Decay Capabilities.</title>
        <authorList>
            <person name="Nagy L.G."/>
            <person name="Riley R."/>
            <person name="Tritt A."/>
            <person name="Adam C."/>
            <person name="Daum C."/>
            <person name="Floudas D."/>
            <person name="Sun H."/>
            <person name="Yadav J.S."/>
            <person name="Pangilinan J."/>
            <person name="Larsson K.H."/>
            <person name="Matsuura K."/>
            <person name="Barry K."/>
            <person name="Labutti K."/>
            <person name="Kuo R."/>
            <person name="Ohm R.A."/>
            <person name="Bhattacharya S.S."/>
            <person name="Shirouzu T."/>
            <person name="Yoshinaga Y."/>
            <person name="Martin F.M."/>
            <person name="Grigoriev I.V."/>
            <person name="Hibbett D.S."/>
        </authorList>
    </citation>
    <scope>NUCLEOTIDE SEQUENCE [LARGE SCALE GENOMIC DNA]</scope>
    <source>
        <strain evidence="1 2">93-53</strain>
    </source>
</reference>
<dbReference type="AlphaFoldDB" id="A0A165DNV4"/>
<evidence type="ECO:0000313" key="1">
    <source>
        <dbReference type="EMBL" id="KZT05296.1"/>
    </source>
</evidence>
<gene>
    <name evidence="1" type="ORF">LAESUDRAFT_238295</name>
</gene>
<proteinExistence type="predicted"/>
<dbReference type="Proteomes" id="UP000076871">
    <property type="component" value="Unassembled WGS sequence"/>
</dbReference>
<evidence type="ECO:0000313" key="2">
    <source>
        <dbReference type="Proteomes" id="UP000076871"/>
    </source>
</evidence>
<dbReference type="GeneID" id="63818719"/>
<accession>A0A165DNV4</accession>
<sequence>MLAVLLTHRRSISPAMNHSELGLLFRVFMHMHMVHEVSVASRIASHSRISLRLTTLTMKHRHSADLVKQVENIRIRSCHRLRLNGSPRFPHRLIVTAESIFQTASTVSSISFVLPQIRAECIKREIIPADGSRFIHDAHRFFLECGSLCGSRGPCPCSMKASPHRASSLVLFNP</sequence>